<feature type="transmembrane region" description="Helical" evidence="7">
    <location>
        <begin position="128"/>
        <end position="145"/>
    </location>
</feature>
<evidence type="ECO:0000256" key="1">
    <source>
        <dbReference type="ARBA" id="ARBA00004141"/>
    </source>
</evidence>
<evidence type="ECO:0000313" key="8">
    <source>
        <dbReference type="EMBL" id="WAM33471.1"/>
    </source>
</evidence>
<dbReference type="Proteomes" id="UP001164909">
    <property type="component" value="Chromosome"/>
</dbReference>
<keyword evidence="6" id="KW-0813">Transport</keyword>
<keyword evidence="3 6" id="KW-0812">Transmembrane</keyword>
<evidence type="ECO:0000256" key="2">
    <source>
        <dbReference type="ARBA" id="ARBA00008034"/>
    </source>
</evidence>
<evidence type="ECO:0000256" key="6">
    <source>
        <dbReference type="RuleBase" id="RU003943"/>
    </source>
</evidence>
<comment type="similarity">
    <text evidence="2 6">Belongs to the ABC-3 integral membrane protein family.</text>
</comment>
<evidence type="ECO:0000256" key="4">
    <source>
        <dbReference type="ARBA" id="ARBA00022989"/>
    </source>
</evidence>
<keyword evidence="4 7" id="KW-1133">Transmembrane helix</keyword>
<dbReference type="EMBL" id="CP113865">
    <property type="protein sequence ID" value="WAM33471.1"/>
    <property type="molecule type" value="Genomic_DNA"/>
</dbReference>
<dbReference type="SUPFAM" id="SSF81345">
    <property type="entry name" value="ABC transporter involved in vitamin B12 uptake, BtuC"/>
    <property type="match status" value="1"/>
</dbReference>
<evidence type="ECO:0000313" key="9">
    <source>
        <dbReference type="Proteomes" id="UP001164909"/>
    </source>
</evidence>
<gene>
    <name evidence="8" type="ORF">OTK00_001972</name>
</gene>
<evidence type="ECO:0000256" key="3">
    <source>
        <dbReference type="ARBA" id="ARBA00022692"/>
    </source>
</evidence>
<dbReference type="Gene3D" id="1.10.3470.10">
    <property type="entry name" value="ABC transporter involved in vitamin B12 uptake, BtuC"/>
    <property type="match status" value="1"/>
</dbReference>
<feature type="transmembrane region" description="Helical" evidence="7">
    <location>
        <begin position="88"/>
        <end position="108"/>
    </location>
</feature>
<evidence type="ECO:0000256" key="5">
    <source>
        <dbReference type="ARBA" id="ARBA00023136"/>
    </source>
</evidence>
<reference evidence="8" key="1">
    <citation type="submission" date="2022-12" db="EMBL/GenBank/DDBJ databases">
        <authorList>
            <person name="Bing R.G."/>
            <person name="Willard D.J."/>
            <person name="Manesh M.J.H."/>
            <person name="Laemthong T."/>
            <person name="Crosby J.R."/>
            <person name="Kelly R.M."/>
        </authorList>
    </citation>
    <scope>NUCLEOTIDE SEQUENCE</scope>
    <source>
        <strain evidence="8">DSM 8990</strain>
    </source>
</reference>
<keyword evidence="9" id="KW-1185">Reference proteome</keyword>
<accession>A0ABY7BPL1</accession>
<feature type="transmembrane region" description="Helical" evidence="7">
    <location>
        <begin position="216"/>
        <end position="235"/>
    </location>
</feature>
<keyword evidence="5 7" id="KW-0472">Membrane</keyword>
<dbReference type="Pfam" id="PF00950">
    <property type="entry name" value="ABC-3"/>
    <property type="match status" value="1"/>
</dbReference>
<dbReference type="RefSeq" id="WP_045168969.1">
    <property type="nucleotide sequence ID" value="NZ_CP113865.1"/>
</dbReference>
<dbReference type="InterPro" id="IPR037294">
    <property type="entry name" value="ABC_BtuC-like"/>
</dbReference>
<dbReference type="InterPro" id="IPR001626">
    <property type="entry name" value="ABC_TroCD"/>
</dbReference>
<sequence length="273" mass="29545">MLQYEFMQRALIAGILVSVMTSLIGNFLVLKRFSQIGDSLSHTAIVGVAAALLLNFSPTAGAVLATIVFSLLLEYFKIRFKRFEEISLSLVSITALGIAAVLFGVLKSSANLMSYLFGSIVTIGNEDIWIIAAIAIATVFFLTGFKNQLLYTTFDEISAKVSGVNTGLLDFILSVLAATIIAVSLKIVGGLLISSMIVFPTAIAMRFSKNFKMLQIASLIVSLISIISGLSLSYYVDVPPGGATVLVFVVIFLLYEAFSKVLKKIKINWLFVK</sequence>
<protein>
    <submittedName>
        <fullName evidence="8">Metal ABC transporter permease</fullName>
    </submittedName>
</protein>
<evidence type="ECO:0000256" key="7">
    <source>
        <dbReference type="SAM" id="Phobius"/>
    </source>
</evidence>
<proteinExistence type="inferred from homology"/>
<name>A0ABY7BPL1_9FIRM</name>
<dbReference type="PANTHER" id="PTHR30477">
    <property type="entry name" value="ABC-TRANSPORTER METAL-BINDING PROTEIN"/>
    <property type="match status" value="1"/>
</dbReference>
<feature type="transmembrane region" description="Helical" evidence="7">
    <location>
        <begin position="241"/>
        <end position="258"/>
    </location>
</feature>
<dbReference type="PANTHER" id="PTHR30477:SF0">
    <property type="entry name" value="METAL TRANSPORT SYSTEM MEMBRANE PROTEIN TM_0125-RELATED"/>
    <property type="match status" value="1"/>
</dbReference>
<organism evidence="8 9">
    <name type="scientific">Caldicellulosiruptor morganii</name>
    <dbReference type="NCBI Taxonomy" id="1387555"/>
    <lineage>
        <taxon>Bacteria</taxon>
        <taxon>Bacillati</taxon>
        <taxon>Bacillota</taxon>
        <taxon>Bacillota incertae sedis</taxon>
        <taxon>Caldicellulosiruptorales</taxon>
        <taxon>Caldicellulosiruptoraceae</taxon>
        <taxon>Caldicellulosiruptor</taxon>
    </lineage>
</organism>
<feature type="transmembrane region" description="Helical" evidence="7">
    <location>
        <begin position="60"/>
        <end position="76"/>
    </location>
</feature>
<feature type="transmembrane region" description="Helical" evidence="7">
    <location>
        <begin position="6"/>
        <end position="29"/>
    </location>
</feature>
<comment type="subcellular location">
    <subcellularLocation>
        <location evidence="6">Cell membrane</location>
        <topology evidence="6">Multi-pass membrane protein</topology>
    </subcellularLocation>
    <subcellularLocation>
        <location evidence="1">Membrane</location>
        <topology evidence="1">Multi-pass membrane protein</topology>
    </subcellularLocation>
</comment>